<dbReference type="GO" id="GO:0042276">
    <property type="term" value="P:error-prone translesion synthesis"/>
    <property type="evidence" value="ECO:0007669"/>
    <property type="project" value="TreeGrafter"/>
</dbReference>
<dbReference type="InterPro" id="IPR041298">
    <property type="entry name" value="UBZ3"/>
</dbReference>
<evidence type="ECO:0000256" key="5">
    <source>
        <dbReference type="ARBA" id="ARBA00022771"/>
    </source>
</evidence>
<sequence length="496" mass="56418">MKSLQTRAIIHLDLDAFYAQVEQVRLGLDASVPLCVQQWTAVIAVNYAARKFGIKRSHSAKECVDLCPDVVLVHVPTMKEGDVTPVHRQLSAKDKHTHKVSLQPYQDASLKIMKIIESHFPDFQKASVDEAYIDVTLKVAELMEEYDPDVEPIVDWSGRGNMIGGEVSVTKGWEDLQLALAADISAQIRAEIFDTLGYTSSTGIAHNKTLAKLISSENKPNKQSILRGEMVSEYMKGVQFSKIKGLGGNFGELVNQHFPVDKATELWKYDIDEMKSKLGNEDGQWVYDICRGICHDPVVKAKPPASYGAFKLFNWSVKTVPELHRWIGILSVECQIKLDNDFHEYKRWPKTLTVHYRQPNFSKTINFPHRDDFKDIQSLVLPILPTDVELQIRNISITLNSPVKISTNTISKWLKVEDSTVNEDSEYRCTECLKIIQKINQQEHQDYHLALELSRSSDKPAVDTKPKQTDKQKKNQKKDPVKKKTIAEFFKPKSSR</sequence>
<dbReference type="GO" id="GO:0070987">
    <property type="term" value="P:error-free translesion synthesis"/>
    <property type="evidence" value="ECO:0007669"/>
    <property type="project" value="UniProtKB-ARBA"/>
</dbReference>
<evidence type="ECO:0000256" key="1">
    <source>
        <dbReference type="ARBA" id="ARBA00004123"/>
    </source>
</evidence>
<reference evidence="13" key="1">
    <citation type="submission" date="2020-05" db="EMBL/GenBank/DDBJ databases">
        <title>Phylogenomic resolution of chytrid fungi.</title>
        <authorList>
            <person name="Stajich J.E."/>
            <person name="Amses K."/>
            <person name="Simmons R."/>
            <person name="Seto K."/>
            <person name="Myers J."/>
            <person name="Bonds A."/>
            <person name="Quandt C.A."/>
            <person name="Barry K."/>
            <person name="Liu P."/>
            <person name="Grigoriev I."/>
            <person name="Longcore J.E."/>
            <person name="James T.Y."/>
        </authorList>
    </citation>
    <scope>NUCLEOTIDE SEQUENCE</scope>
    <source>
        <strain evidence="13">PLAUS21</strain>
    </source>
</reference>
<accession>A0AAD5U8W2</accession>
<dbReference type="GO" id="GO:0005634">
    <property type="term" value="C:nucleus"/>
    <property type="evidence" value="ECO:0007669"/>
    <property type="project" value="UniProtKB-SubCell"/>
</dbReference>
<evidence type="ECO:0000256" key="9">
    <source>
        <dbReference type="ARBA" id="ARBA00044975"/>
    </source>
</evidence>
<organism evidence="13 14">
    <name type="scientific">Boothiomyces macroporosus</name>
    <dbReference type="NCBI Taxonomy" id="261099"/>
    <lineage>
        <taxon>Eukaryota</taxon>
        <taxon>Fungi</taxon>
        <taxon>Fungi incertae sedis</taxon>
        <taxon>Chytridiomycota</taxon>
        <taxon>Chytridiomycota incertae sedis</taxon>
        <taxon>Chytridiomycetes</taxon>
        <taxon>Rhizophydiales</taxon>
        <taxon>Terramycetaceae</taxon>
        <taxon>Boothiomyces</taxon>
    </lineage>
</organism>
<dbReference type="Pfam" id="PF11799">
    <property type="entry name" value="IMS_C"/>
    <property type="match status" value="1"/>
</dbReference>
<feature type="domain" description="UmuC" evidence="11">
    <location>
        <begin position="9"/>
        <end position="247"/>
    </location>
</feature>
<evidence type="ECO:0000256" key="8">
    <source>
        <dbReference type="ARBA" id="ARBA00023242"/>
    </source>
</evidence>
<keyword evidence="3" id="KW-0479">Metal-binding</keyword>
<keyword evidence="8" id="KW-0539">Nucleus</keyword>
<dbReference type="Gene3D" id="3.40.1170.60">
    <property type="match status" value="1"/>
</dbReference>
<evidence type="ECO:0000313" key="14">
    <source>
        <dbReference type="Proteomes" id="UP001210925"/>
    </source>
</evidence>
<evidence type="ECO:0000256" key="10">
    <source>
        <dbReference type="SAM" id="MobiDB-lite"/>
    </source>
</evidence>
<dbReference type="GO" id="GO:0008270">
    <property type="term" value="F:zinc ion binding"/>
    <property type="evidence" value="ECO:0007669"/>
    <property type="project" value="UniProtKB-KW"/>
</dbReference>
<evidence type="ECO:0000259" key="12">
    <source>
        <dbReference type="PROSITE" id="PS51907"/>
    </source>
</evidence>
<feature type="domain" description="UBZ3-type" evidence="12">
    <location>
        <begin position="422"/>
        <end position="456"/>
    </location>
</feature>
<keyword evidence="2" id="KW-0808">Transferase</keyword>
<evidence type="ECO:0000256" key="3">
    <source>
        <dbReference type="ARBA" id="ARBA00022723"/>
    </source>
</evidence>
<dbReference type="InterPro" id="IPR001126">
    <property type="entry name" value="UmuC"/>
</dbReference>
<dbReference type="GO" id="GO:0003887">
    <property type="term" value="F:DNA-directed DNA polymerase activity"/>
    <property type="evidence" value="ECO:0007669"/>
    <property type="project" value="UniProtKB-KW"/>
</dbReference>
<dbReference type="GO" id="GO:0003684">
    <property type="term" value="F:damaged DNA binding"/>
    <property type="evidence" value="ECO:0007669"/>
    <property type="project" value="InterPro"/>
</dbReference>
<dbReference type="InterPro" id="IPR043502">
    <property type="entry name" value="DNA/RNA_pol_sf"/>
</dbReference>
<dbReference type="InterPro" id="IPR036775">
    <property type="entry name" value="DNA_pol_Y-fam_lit_finger_sf"/>
</dbReference>
<dbReference type="GO" id="GO:0009314">
    <property type="term" value="P:response to radiation"/>
    <property type="evidence" value="ECO:0007669"/>
    <property type="project" value="TreeGrafter"/>
</dbReference>
<dbReference type="GO" id="GO:0005657">
    <property type="term" value="C:replication fork"/>
    <property type="evidence" value="ECO:0007669"/>
    <property type="project" value="TreeGrafter"/>
</dbReference>
<dbReference type="PIRSF" id="PIRSF036603">
    <property type="entry name" value="DPol_eta"/>
    <property type="match status" value="1"/>
</dbReference>
<dbReference type="Pfam" id="PF00817">
    <property type="entry name" value="IMS"/>
    <property type="match status" value="1"/>
</dbReference>
<dbReference type="FunFam" id="1.10.150.20:FF:000014">
    <property type="entry name" value="Polymerase (DNA directed), eta"/>
    <property type="match status" value="1"/>
</dbReference>
<dbReference type="PANTHER" id="PTHR45873">
    <property type="entry name" value="DNA POLYMERASE ETA"/>
    <property type="match status" value="1"/>
</dbReference>
<dbReference type="SUPFAM" id="SSF100879">
    <property type="entry name" value="Lesion bypass DNA polymerase (Y-family), little finger domain"/>
    <property type="match status" value="1"/>
</dbReference>
<keyword evidence="4" id="KW-0227">DNA damage</keyword>
<dbReference type="InterPro" id="IPR043128">
    <property type="entry name" value="Rev_trsase/Diguanyl_cyclase"/>
</dbReference>
<comment type="caution">
    <text evidence="13">The sequence shown here is derived from an EMBL/GenBank/DDBJ whole genome shotgun (WGS) entry which is preliminary data.</text>
</comment>
<proteinExistence type="predicted"/>
<feature type="compositionally biased region" description="Basic and acidic residues" evidence="10">
    <location>
        <begin position="453"/>
        <end position="479"/>
    </location>
</feature>
<keyword evidence="6" id="KW-0862">Zinc</keyword>
<evidence type="ECO:0000256" key="2">
    <source>
        <dbReference type="ARBA" id="ARBA00022679"/>
    </source>
</evidence>
<dbReference type="GO" id="GO:0035861">
    <property type="term" value="C:site of double-strand break"/>
    <property type="evidence" value="ECO:0007669"/>
    <property type="project" value="TreeGrafter"/>
</dbReference>
<evidence type="ECO:0000313" key="13">
    <source>
        <dbReference type="EMBL" id="KAJ3250916.1"/>
    </source>
</evidence>
<keyword evidence="14" id="KW-1185">Reference proteome</keyword>
<evidence type="ECO:0000256" key="6">
    <source>
        <dbReference type="ARBA" id="ARBA00022833"/>
    </source>
</evidence>
<keyword evidence="7" id="KW-0234">DNA repair</keyword>
<dbReference type="InterPro" id="IPR052230">
    <property type="entry name" value="DNA_polymerase_eta"/>
</dbReference>
<dbReference type="Gene3D" id="1.10.150.20">
    <property type="entry name" value="5' to 3' exonuclease, C-terminal subdomain"/>
    <property type="match status" value="1"/>
</dbReference>
<protein>
    <recommendedName>
        <fullName evidence="9">DNA polymerase eta</fullName>
    </recommendedName>
</protein>
<gene>
    <name evidence="13" type="primary">RAD30</name>
    <name evidence="13" type="ORF">HK103_003054</name>
</gene>
<dbReference type="EMBL" id="JADGKB010000214">
    <property type="protein sequence ID" value="KAJ3250916.1"/>
    <property type="molecule type" value="Genomic_DNA"/>
</dbReference>
<dbReference type="Gene3D" id="3.30.1490.100">
    <property type="entry name" value="DNA polymerase, Y-family, little finger domain"/>
    <property type="match status" value="1"/>
</dbReference>
<dbReference type="GO" id="GO:0006281">
    <property type="term" value="P:DNA repair"/>
    <property type="evidence" value="ECO:0007669"/>
    <property type="project" value="UniProtKB-KW"/>
</dbReference>
<keyword evidence="13" id="KW-0548">Nucleotidyltransferase</keyword>
<dbReference type="Gene3D" id="3.30.70.270">
    <property type="match status" value="2"/>
</dbReference>
<keyword evidence="5" id="KW-0863">Zinc-finger</keyword>
<dbReference type="InterPro" id="IPR017961">
    <property type="entry name" value="DNA_pol_Y-fam_little_finger"/>
</dbReference>
<evidence type="ECO:0000259" key="11">
    <source>
        <dbReference type="PROSITE" id="PS50173"/>
    </source>
</evidence>
<dbReference type="SUPFAM" id="SSF56672">
    <property type="entry name" value="DNA/RNA polymerases"/>
    <property type="match status" value="1"/>
</dbReference>
<dbReference type="PROSITE" id="PS50173">
    <property type="entry name" value="UMUC"/>
    <property type="match status" value="1"/>
</dbReference>
<name>A0AAD5U8W2_9FUNG</name>
<dbReference type="GO" id="GO:0007064">
    <property type="term" value="P:mitotic sister chromatid cohesion"/>
    <property type="evidence" value="ECO:0007669"/>
    <property type="project" value="UniProtKB-ARBA"/>
</dbReference>
<evidence type="ECO:0000256" key="4">
    <source>
        <dbReference type="ARBA" id="ARBA00022763"/>
    </source>
</evidence>
<comment type="subcellular location">
    <subcellularLocation>
        <location evidence="1">Nucleus</location>
    </subcellularLocation>
</comment>
<dbReference type="Proteomes" id="UP001210925">
    <property type="component" value="Unassembled WGS sequence"/>
</dbReference>
<feature type="region of interest" description="Disordered" evidence="10">
    <location>
        <begin position="453"/>
        <end position="496"/>
    </location>
</feature>
<dbReference type="Pfam" id="PF21704">
    <property type="entry name" value="POLH-Rev1_HhH"/>
    <property type="match status" value="1"/>
</dbReference>
<keyword evidence="13" id="KW-0239">DNA-directed DNA polymerase</keyword>
<dbReference type="AlphaFoldDB" id="A0AAD5U8W2"/>
<dbReference type="FunFam" id="3.40.1170.60:FF:000008">
    <property type="entry name" value="DNA polymerase eta subunit"/>
    <property type="match status" value="1"/>
</dbReference>
<evidence type="ECO:0000256" key="7">
    <source>
        <dbReference type="ARBA" id="ARBA00023204"/>
    </source>
</evidence>
<dbReference type="PANTHER" id="PTHR45873:SF1">
    <property type="entry name" value="DNA POLYMERASE ETA"/>
    <property type="match status" value="1"/>
</dbReference>
<dbReference type="Pfam" id="PF18439">
    <property type="entry name" value="zf_UBZ"/>
    <property type="match status" value="1"/>
</dbReference>
<dbReference type="PROSITE" id="PS51907">
    <property type="entry name" value="ZF_UBZ3"/>
    <property type="match status" value="1"/>
</dbReference>